<dbReference type="CDD" id="cd02230">
    <property type="entry name" value="cupin_HP0902-like"/>
    <property type="match status" value="1"/>
</dbReference>
<accession>A0A939BXK8</accession>
<dbReference type="Gene3D" id="2.60.120.10">
    <property type="entry name" value="Jelly Rolls"/>
    <property type="match status" value="1"/>
</dbReference>
<dbReference type="RefSeq" id="WP_205290722.1">
    <property type="nucleotide sequence ID" value="NZ_CP074406.1"/>
</dbReference>
<dbReference type="InterPro" id="IPR014710">
    <property type="entry name" value="RmlC-like_jellyroll"/>
</dbReference>
<name>A0A939BXK8_9ACTN</name>
<comment type="caution">
    <text evidence="1">The sequence shown here is derived from an EMBL/GenBank/DDBJ whole genome shotgun (WGS) entry which is preliminary data.</text>
</comment>
<dbReference type="AlphaFoldDB" id="A0A939BXK8"/>
<organism evidence="1 2">
    <name type="scientific">Nocardioides faecalis</name>
    <dbReference type="NCBI Taxonomy" id="2803858"/>
    <lineage>
        <taxon>Bacteria</taxon>
        <taxon>Bacillati</taxon>
        <taxon>Actinomycetota</taxon>
        <taxon>Actinomycetes</taxon>
        <taxon>Propionibacteriales</taxon>
        <taxon>Nocardioidaceae</taxon>
        <taxon>Nocardioides</taxon>
    </lineage>
</organism>
<sequence length="108" mass="11463">MDSTSLTTLAAAQLEKAREASSGRASVTVYGGQEHRLRQTLIALREGERLGEHDAPEEATLQVLQGEVALHAGTDTWRGGAGDHLVIPPQRHDLEALSDAAVLLTVAT</sequence>
<dbReference type="SUPFAM" id="SSF51182">
    <property type="entry name" value="RmlC-like cupins"/>
    <property type="match status" value="1"/>
</dbReference>
<protein>
    <submittedName>
        <fullName evidence="1">Cupin domain-containing protein</fullName>
    </submittedName>
</protein>
<dbReference type="Proteomes" id="UP000663791">
    <property type="component" value="Unassembled WGS sequence"/>
</dbReference>
<dbReference type="PANTHER" id="PTHR37694">
    <property type="entry name" value="SLR8022 PROTEIN"/>
    <property type="match status" value="1"/>
</dbReference>
<dbReference type="EMBL" id="JAERTX010000004">
    <property type="protein sequence ID" value="MBM9459433.1"/>
    <property type="molecule type" value="Genomic_DNA"/>
</dbReference>
<evidence type="ECO:0000313" key="1">
    <source>
        <dbReference type="EMBL" id="MBM9459433.1"/>
    </source>
</evidence>
<proteinExistence type="predicted"/>
<keyword evidence="2" id="KW-1185">Reference proteome</keyword>
<evidence type="ECO:0000313" key="2">
    <source>
        <dbReference type="Proteomes" id="UP000663791"/>
    </source>
</evidence>
<dbReference type="PANTHER" id="PTHR37694:SF1">
    <property type="entry name" value="SLR8022 PROTEIN"/>
    <property type="match status" value="1"/>
</dbReference>
<gene>
    <name evidence="1" type="ORF">JK386_05925</name>
</gene>
<dbReference type="InterPro" id="IPR011051">
    <property type="entry name" value="RmlC_Cupin_sf"/>
</dbReference>
<reference evidence="1" key="1">
    <citation type="submission" date="2021-01" db="EMBL/GenBank/DDBJ databases">
        <title>Novel species in genus Nocardioides.</title>
        <authorList>
            <person name="Zhang G."/>
        </authorList>
    </citation>
    <scope>NUCLEOTIDE SEQUENCE</scope>
    <source>
        <strain evidence="1">Zg-536</strain>
    </source>
</reference>